<proteinExistence type="predicted"/>
<keyword evidence="2" id="KW-1185">Reference proteome</keyword>
<dbReference type="InterPro" id="IPR036249">
    <property type="entry name" value="Thioredoxin-like_sf"/>
</dbReference>
<dbReference type="Pfam" id="PF11009">
    <property type="entry name" value="BrxC"/>
    <property type="match status" value="1"/>
</dbReference>
<dbReference type="Proteomes" id="UP001596170">
    <property type="component" value="Unassembled WGS sequence"/>
</dbReference>
<reference evidence="2" key="1">
    <citation type="journal article" date="2019" name="Int. J. Syst. Evol. Microbiol.">
        <title>The Global Catalogue of Microorganisms (GCM) 10K type strain sequencing project: providing services to taxonomists for standard genome sequencing and annotation.</title>
        <authorList>
            <consortium name="The Broad Institute Genomics Platform"/>
            <consortium name="The Broad Institute Genome Sequencing Center for Infectious Disease"/>
            <person name="Wu L."/>
            <person name="Ma J."/>
        </authorList>
    </citation>
    <scope>NUCLEOTIDE SEQUENCE [LARGE SCALE GENOMIC DNA]</scope>
    <source>
        <strain evidence="2">CCUG 54527</strain>
    </source>
</reference>
<dbReference type="EMBL" id="JBHSRI010000025">
    <property type="protein sequence ID" value="MFC6040979.1"/>
    <property type="molecule type" value="Genomic_DNA"/>
</dbReference>
<evidence type="ECO:0000313" key="2">
    <source>
        <dbReference type="Proteomes" id="UP001596170"/>
    </source>
</evidence>
<evidence type="ECO:0000313" key="1">
    <source>
        <dbReference type="EMBL" id="MFC6040979.1"/>
    </source>
</evidence>
<comment type="caution">
    <text evidence="1">The sequence shown here is derived from an EMBL/GenBank/DDBJ whole genome shotgun (WGS) entry which is preliminary data.</text>
</comment>
<dbReference type="SUPFAM" id="SSF52833">
    <property type="entry name" value="Thioredoxin-like"/>
    <property type="match status" value="1"/>
</dbReference>
<accession>A0ABW1LAL0</accession>
<dbReference type="NCBIfam" id="TIGR04019">
    <property type="entry name" value="B_thiol_YtxJ"/>
    <property type="match status" value="1"/>
</dbReference>
<name>A0ABW1LAL0_9BACL</name>
<gene>
    <name evidence="1" type="primary">ytxJ</name>
    <name evidence="1" type="ORF">ACFPYN_16250</name>
</gene>
<protein>
    <submittedName>
        <fullName evidence="1">Bacillithiol system redox-active protein YtxJ</fullName>
    </submittedName>
</protein>
<dbReference type="RefSeq" id="WP_377735607.1">
    <property type="nucleotide sequence ID" value="NZ_JBHSRI010000025.1"/>
</dbReference>
<dbReference type="InterPro" id="IPR022551">
    <property type="entry name" value="BrxC"/>
</dbReference>
<dbReference type="Gene3D" id="3.40.30.10">
    <property type="entry name" value="Glutaredoxin"/>
    <property type="match status" value="1"/>
</dbReference>
<organism evidence="1 2">
    <name type="scientific">Paenisporosarcina macmurdoensis</name>
    <dbReference type="NCBI Taxonomy" id="212659"/>
    <lineage>
        <taxon>Bacteria</taxon>
        <taxon>Bacillati</taxon>
        <taxon>Bacillota</taxon>
        <taxon>Bacilli</taxon>
        <taxon>Bacillales</taxon>
        <taxon>Caryophanaceae</taxon>
        <taxon>Paenisporosarcina</taxon>
    </lineage>
</organism>
<sequence>MTTYTEITTLPQWETILQQSKEKPFLLLKHSTTCPVSAAAYREFTSAETELDMYLVKVIESRSVSNEIGSNLSVQHKSPQLFLVSNEEPVWHTSHWNITETNIIEAIQHHQG</sequence>